<feature type="binding site" evidence="14 15">
    <location>
        <position position="172"/>
    </location>
    <ligand>
        <name>a divalent metal cation</name>
        <dbReference type="ChEBI" id="CHEBI:60240"/>
    </ligand>
</feature>
<dbReference type="GO" id="GO:0030145">
    <property type="term" value="F:manganese ion binding"/>
    <property type="evidence" value="ECO:0007669"/>
    <property type="project" value="UniProtKB-UniRule"/>
</dbReference>
<feature type="binding site" evidence="14 15">
    <location>
        <position position="80"/>
    </location>
    <ligand>
        <name>a divalent metal cation</name>
        <dbReference type="ChEBI" id="CHEBI:60240"/>
    </ligand>
</feature>
<evidence type="ECO:0000256" key="3">
    <source>
        <dbReference type="ARBA" id="ARBA00004065"/>
    </source>
</evidence>
<dbReference type="InterPro" id="IPR036397">
    <property type="entry name" value="RNaseH_sf"/>
</dbReference>
<reference evidence="19 20" key="1">
    <citation type="journal article" date="2016" name="Nat. Biotechnol.">
        <title>Measurement of bacterial replication rates in microbial communities.</title>
        <authorList>
            <person name="Brown C.T."/>
            <person name="Olm M.R."/>
            <person name="Thomas B.C."/>
            <person name="Banfield J.F."/>
        </authorList>
    </citation>
    <scope>NUCLEOTIDE SEQUENCE [LARGE SCALE GENOMIC DNA]</scope>
    <source>
        <strain evidence="19">46_33</strain>
    </source>
</reference>
<evidence type="ECO:0000256" key="9">
    <source>
        <dbReference type="ARBA" id="ARBA00022722"/>
    </source>
</evidence>
<dbReference type="InterPro" id="IPR012337">
    <property type="entry name" value="RNaseH-like_sf"/>
</dbReference>
<dbReference type="InterPro" id="IPR001352">
    <property type="entry name" value="RNase_HII/HIII"/>
</dbReference>
<dbReference type="GO" id="GO:0032299">
    <property type="term" value="C:ribonuclease H2 complex"/>
    <property type="evidence" value="ECO:0007669"/>
    <property type="project" value="TreeGrafter"/>
</dbReference>
<evidence type="ECO:0000256" key="10">
    <source>
        <dbReference type="ARBA" id="ARBA00022723"/>
    </source>
</evidence>
<dbReference type="GO" id="GO:0004523">
    <property type="term" value="F:RNA-DNA hybrid ribonuclease activity"/>
    <property type="evidence" value="ECO:0007669"/>
    <property type="project" value="UniProtKB-UniRule"/>
</dbReference>
<evidence type="ECO:0000256" key="14">
    <source>
        <dbReference type="HAMAP-Rule" id="MF_00052"/>
    </source>
</evidence>
<organism evidence="19 20">
    <name type="scientific">Phascolarctobacterium succinatutens</name>
    <dbReference type="NCBI Taxonomy" id="626940"/>
    <lineage>
        <taxon>Bacteria</taxon>
        <taxon>Bacillati</taxon>
        <taxon>Bacillota</taxon>
        <taxon>Negativicutes</taxon>
        <taxon>Acidaminococcales</taxon>
        <taxon>Acidaminococcaceae</taxon>
        <taxon>Phascolarctobacterium</taxon>
    </lineage>
</organism>
<evidence type="ECO:0000259" key="18">
    <source>
        <dbReference type="PROSITE" id="PS51975"/>
    </source>
</evidence>
<keyword evidence="11 14" id="KW-0255">Endonuclease</keyword>
<evidence type="ECO:0000256" key="1">
    <source>
        <dbReference type="ARBA" id="ARBA00000077"/>
    </source>
</evidence>
<dbReference type="SUPFAM" id="SSF53098">
    <property type="entry name" value="Ribonuclease H-like"/>
    <property type="match status" value="1"/>
</dbReference>
<dbReference type="FunFam" id="3.30.420.10:FF:000006">
    <property type="entry name" value="Ribonuclease HII"/>
    <property type="match status" value="1"/>
</dbReference>
<comment type="subcellular location">
    <subcellularLocation>
        <location evidence="4 14">Cytoplasm</location>
    </subcellularLocation>
</comment>
<dbReference type="NCBIfam" id="NF000595">
    <property type="entry name" value="PRK00015.1-3"/>
    <property type="match status" value="1"/>
</dbReference>
<keyword evidence="8 14" id="KW-0963">Cytoplasm</keyword>
<feature type="binding site" evidence="14 15">
    <location>
        <position position="81"/>
    </location>
    <ligand>
        <name>a divalent metal cation</name>
        <dbReference type="ChEBI" id="CHEBI:60240"/>
    </ligand>
</feature>
<evidence type="ECO:0000256" key="17">
    <source>
        <dbReference type="SAM" id="Coils"/>
    </source>
</evidence>
<dbReference type="PANTHER" id="PTHR10954">
    <property type="entry name" value="RIBONUCLEASE H2 SUBUNIT A"/>
    <property type="match status" value="1"/>
</dbReference>
<evidence type="ECO:0000313" key="19">
    <source>
        <dbReference type="EMBL" id="OLA36669.1"/>
    </source>
</evidence>
<evidence type="ECO:0000256" key="5">
    <source>
        <dbReference type="ARBA" id="ARBA00007383"/>
    </source>
</evidence>
<comment type="similarity">
    <text evidence="5 14 16">Belongs to the RNase HII family.</text>
</comment>
<keyword evidence="13 14" id="KW-0464">Manganese</keyword>
<dbReference type="CDD" id="cd07182">
    <property type="entry name" value="RNase_HII_bacteria_HII_like"/>
    <property type="match status" value="1"/>
</dbReference>
<dbReference type="NCBIfam" id="NF000594">
    <property type="entry name" value="PRK00015.1-1"/>
    <property type="match status" value="1"/>
</dbReference>
<keyword evidence="10 14" id="KW-0479">Metal-binding</keyword>
<dbReference type="Proteomes" id="UP000186777">
    <property type="component" value="Unassembled WGS sequence"/>
</dbReference>
<dbReference type="STRING" id="626940.BHW43_08980"/>
<dbReference type="InterPro" id="IPR022898">
    <property type="entry name" value="RNase_HII"/>
</dbReference>
<evidence type="ECO:0000256" key="7">
    <source>
        <dbReference type="ARBA" id="ARBA00019179"/>
    </source>
</evidence>
<dbReference type="AlphaFoldDB" id="A0A1Q6R2S4"/>
<comment type="cofactor">
    <cofactor evidence="14 15">
        <name>Mn(2+)</name>
        <dbReference type="ChEBI" id="CHEBI:29035"/>
    </cofactor>
    <cofactor evidence="14 15">
        <name>Mg(2+)</name>
        <dbReference type="ChEBI" id="CHEBI:18420"/>
    </cofactor>
    <text evidence="14 15">Manganese or magnesium. Binds 1 divalent metal ion per monomer in the absence of substrate. May bind a second metal ion after substrate binding.</text>
</comment>
<evidence type="ECO:0000256" key="12">
    <source>
        <dbReference type="ARBA" id="ARBA00022801"/>
    </source>
</evidence>
<comment type="catalytic activity">
    <reaction evidence="1 14 15 16">
        <text>Endonucleolytic cleavage to 5'-phosphomonoester.</text>
        <dbReference type="EC" id="3.1.26.4"/>
    </reaction>
</comment>
<dbReference type="GO" id="GO:0005737">
    <property type="term" value="C:cytoplasm"/>
    <property type="evidence" value="ECO:0007669"/>
    <property type="project" value="UniProtKB-SubCell"/>
</dbReference>
<feature type="coiled-coil region" evidence="17">
    <location>
        <begin position="34"/>
        <end position="61"/>
    </location>
</feature>
<dbReference type="EMBL" id="MNTG01000042">
    <property type="protein sequence ID" value="OLA36669.1"/>
    <property type="molecule type" value="Genomic_DNA"/>
</dbReference>
<accession>A0A1Q6R2S4</accession>
<evidence type="ECO:0000256" key="16">
    <source>
        <dbReference type="RuleBase" id="RU003515"/>
    </source>
</evidence>
<evidence type="ECO:0000256" key="11">
    <source>
        <dbReference type="ARBA" id="ARBA00022759"/>
    </source>
</evidence>
<protein>
    <recommendedName>
        <fullName evidence="7 14">Ribonuclease HII</fullName>
        <shortName evidence="14">RNase HII</shortName>
        <ecNumber evidence="6 14">3.1.26.4</ecNumber>
    </recommendedName>
</protein>
<dbReference type="GO" id="GO:0006298">
    <property type="term" value="P:mismatch repair"/>
    <property type="evidence" value="ECO:0007669"/>
    <property type="project" value="TreeGrafter"/>
</dbReference>
<dbReference type="PANTHER" id="PTHR10954:SF18">
    <property type="entry name" value="RIBONUCLEASE HII"/>
    <property type="match status" value="1"/>
</dbReference>
<keyword evidence="12 14" id="KW-0378">Hydrolase</keyword>
<sequence>MLRGIQKMNISEIKELLAGTPTAEELATLAADERKGVQKLLAAYNKRLEKAAAEKERFTAMLKLERELYAEGCELIAGVDEAGRGPLAGPLVIAAVILPKDVFISGLNDSKQLSAAKRDMLYNEVMAKALDIEVNIVSVSNIDELNIYAATQQGMAQVLENLHCKPQAALIDAMPVKVPGMKIESVVHGDALSASIAAASIIAKVTRDRIMERLDLVYPAYGFAHNKGYGSGAHMQAVSEQGATRWHRRSFEPVKSMQLPPVAAEENILYAPQTDSYEYPVEE</sequence>
<dbReference type="HAMAP" id="MF_00052_B">
    <property type="entry name" value="RNase_HII_B"/>
    <property type="match status" value="1"/>
</dbReference>
<dbReference type="Gene3D" id="3.30.420.10">
    <property type="entry name" value="Ribonuclease H-like superfamily/Ribonuclease H"/>
    <property type="match status" value="1"/>
</dbReference>
<evidence type="ECO:0000256" key="6">
    <source>
        <dbReference type="ARBA" id="ARBA00012180"/>
    </source>
</evidence>
<comment type="caution">
    <text evidence="19">The sequence shown here is derived from an EMBL/GenBank/DDBJ whole genome shotgun (WGS) entry which is preliminary data.</text>
</comment>
<evidence type="ECO:0000256" key="15">
    <source>
        <dbReference type="PROSITE-ProRule" id="PRU01319"/>
    </source>
</evidence>
<dbReference type="PROSITE" id="PS51975">
    <property type="entry name" value="RNASE_H_2"/>
    <property type="match status" value="1"/>
</dbReference>
<dbReference type="EC" id="3.1.26.4" evidence="6 14"/>
<proteinExistence type="inferred from homology"/>
<dbReference type="Pfam" id="PF01351">
    <property type="entry name" value="RNase_HII"/>
    <property type="match status" value="1"/>
</dbReference>
<evidence type="ECO:0000256" key="2">
    <source>
        <dbReference type="ARBA" id="ARBA00001946"/>
    </source>
</evidence>
<feature type="domain" description="RNase H type-2" evidence="18">
    <location>
        <begin position="74"/>
        <end position="263"/>
    </location>
</feature>
<comment type="cofactor">
    <cofactor evidence="2">
        <name>Mg(2+)</name>
        <dbReference type="ChEBI" id="CHEBI:18420"/>
    </cofactor>
</comment>
<gene>
    <name evidence="14" type="primary">rnhB</name>
    <name evidence="19" type="ORF">BHW43_08980</name>
</gene>
<dbReference type="InterPro" id="IPR024567">
    <property type="entry name" value="RNase_HII/HIII_dom"/>
</dbReference>
<evidence type="ECO:0000256" key="4">
    <source>
        <dbReference type="ARBA" id="ARBA00004496"/>
    </source>
</evidence>
<comment type="function">
    <text evidence="3 14 16">Endonuclease that specifically degrades the RNA of RNA-DNA hybrids.</text>
</comment>
<name>A0A1Q6R2S4_9FIRM</name>
<keyword evidence="17" id="KW-0175">Coiled coil</keyword>
<dbReference type="GO" id="GO:0043137">
    <property type="term" value="P:DNA replication, removal of RNA primer"/>
    <property type="evidence" value="ECO:0007669"/>
    <property type="project" value="TreeGrafter"/>
</dbReference>
<evidence type="ECO:0000256" key="8">
    <source>
        <dbReference type="ARBA" id="ARBA00022490"/>
    </source>
</evidence>
<dbReference type="GO" id="GO:0003723">
    <property type="term" value="F:RNA binding"/>
    <property type="evidence" value="ECO:0007669"/>
    <property type="project" value="UniProtKB-UniRule"/>
</dbReference>
<evidence type="ECO:0000313" key="20">
    <source>
        <dbReference type="Proteomes" id="UP000186777"/>
    </source>
</evidence>
<evidence type="ECO:0000256" key="13">
    <source>
        <dbReference type="ARBA" id="ARBA00023211"/>
    </source>
</evidence>
<keyword evidence="9 14" id="KW-0540">Nuclease</keyword>